<dbReference type="Gene3D" id="1.10.510.10">
    <property type="entry name" value="Transferase(Phosphotransferase) domain 1"/>
    <property type="match status" value="1"/>
</dbReference>
<dbReference type="GO" id="GO:0004672">
    <property type="term" value="F:protein kinase activity"/>
    <property type="evidence" value="ECO:0007669"/>
    <property type="project" value="InterPro"/>
</dbReference>
<keyword evidence="2" id="KW-0067">ATP-binding</keyword>
<dbReference type="Proteomes" id="UP001162541">
    <property type="component" value="Chromosome 5"/>
</dbReference>
<accession>A0A176W654</accession>
<dbReference type="Pfam" id="PF07714">
    <property type="entry name" value="PK_Tyr_Ser-Thr"/>
    <property type="match status" value="1"/>
</dbReference>
<dbReference type="EMBL" id="LVLJ01001709">
    <property type="protein sequence ID" value="OAE28557.1"/>
    <property type="molecule type" value="Genomic_DNA"/>
</dbReference>
<keyword evidence="6" id="KW-1185">Reference proteome</keyword>
<evidence type="ECO:0000313" key="6">
    <source>
        <dbReference type="Proteomes" id="UP000077202"/>
    </source>
</evidence>
<dbReference type="InterPro" id="IPR000719">
    <property type="entry name" value="Prot_kinase_dom"/>
</dbReference>
<dbReference type="InterPro" id="IPR011009">
    <property type="entry name" value="Kinase-like_dom_sf"/>
</dbReference>
<proteinExistence type="predicted"/>
<dbReference type="Proteomes" id="UP000077202">
    <property type="component" value="Unassembled WGS sequence"/>
</dbReference>
<gene>
    <name evidence="5" type="ORF">AXG93_2175s1400</name>
    <name evidence="4" type="ORF">Mp_5g18530</name>
</gene>
<dbReference type="FunFam" id="1.10.510.10:FF:000095">
    <property type="entry name" value="protein STRUBBELIG-RECEPTOR FAMILY 8"/>
    <property type="match status" value="1"/>
</dbReference>
<dbReference type="Gene3D" id="3.30.200.20">
    <property type="entry name" value="Phosphorylase Kinase, domain 1"/>
    <property type="match status" value="1"/>
</dbReference>
<reference evidence="4" key="2">
    <citation type="journal article" date="2019" name="Curr. Biol.">
        <title>Chromatin organization in early land plants reveals an ancestral association between H3K27me3, transposons, and constitutive heterochromatin.</title>
        <authorList>
            <person name="Montgomery S.A."/>
            <person name="Tanizawa Y."/>
            <person name="Galik B."/>
            <person name="Wang N."/>
            <person name="Ito T."/>
            <person name="Mochizuki T."/>
            <person name="Akimcheva S."/>
            <person name="Bowman J."/>
            <person name="Cognat V."/>
            <person name="Drouard L."/>
            <person name="Ekker H."/>
            <person name="Houng S."/>
            <person name="Kohchi T."/>
            <person name="Lin S."/>
            <person name="Liu L.D."/>
            <person name="Nakamura Y."/>
            <person name="Valeeva L.R."/>
            <person name="Shakirov E.V."/>
            <person name="Shippen D.E."/>
            <person name="Wei W."/>
            <person name="Yagura M."/>
            <person name="Yamaoka S."/>
            <person name="Yamato K.T."/>
            <person name="Liu C."/>
            <person name="Berger F."/>
        </authorList>
    </citation>
    <scope>NUCLEOTIDE SEQUENCE [LARGE SCALE GENOMIC DNA]</scope>
    <source>
        <strain evidence="4">Tak-1</strain>
    </source>
</reference>
<organism evidence="5 6">
    <name type="scientific">Marchantia polymorpha subsp. ruderalis</name>
    <dbReference type="NCBI Taxonomy" id="1480154"/>
    <lineage>
        <taxon>Eukaryota</taxon>
        <taxon>Viridiplantae</taxon>
        <taxon>Streptophyta</taxon>
        <taxon>Embryophyta</taxon>
        <taxon>Marchantiophyta</taxon>
        <taxon>Marchantiopsida</taxon>
        <taxon>Marchantiidae</taxon>
        <taxon>Marchantiales</taxon>
        <taxon>Marchantiaceae</taxon>
        <taxon>Marchantia</taxon>
    </lineage>
</organism>
<name>A0A176W654_MARPO</name>
<dbReference type="EMBL" id="AP019870">
    <property type="protein sequence ID" value="BBN12252.1"/>
    <property type="molecule type" value="Genomic_DNA"/>
</dbReference>
<sequence>MMGWFCKATREAKREIKTKGSSNTNVRRWFCLPFGTGRSSNSRIWHDPSVSSSPHLRPIRQFSLAELKRATHNFNNILADDNDNFTIYRAQLPHMEFVRVRRTNLENRGTLEQFLSELKVLSSVHHRNLVSLVGFCQEGGEHLLVYEHVEGTLSEYLHDPHHPGNPLSWTKRLDIALGVARGLSHLHAHGDPPIVHRNMKSSSILLNCKLVPKVSEVGLSRQMTEGTEQTRETQGYLPPEHYATGTCSDKSDVYAFGVVLLEILTGMKSFDRERFQHRQKVLLVDLVRSAYNQRGWRTVRRKVDPHIRNDAYDSSQKRFLQIAMDCLEEDRVKRPTMRDVTNRLEELVQRRPSDP</sequence>
<evidence type="ECO:0000256" key="1">
    <source>
        <dbReference type="ARBA" id="ARBA00022741"/>
    </source>
</evidence>
<dbReference type="GO" id="GO:0005886">
    <property type="term" value="C:plasma membrane"/>
    <property type="evidence" value="ECO:0007669"/>
    <property type="project" value="TreeGrafter"/>
</dbReference>
<protein>
    <recommendedName>
        <fullName evidence="3">Protein kinase domain-containing protein</fullName>
    </recommendedName>
</protein>
<reference evidence="7" key="3">
    <citation type="journal article" date="2020" name="Curr. Biol.">
        <title>Chromatin organization in early land plants reveals an ancestral association between H3K27me3, transposons, and constitutive heterochromatin.</title>
        <authorList>
            <person name="Montgomery S.A."/>
            <person name="Tanizawa Y."/>
            <person name="Galik B."/>
            <person name="Wang N."/>
            <person name="Ito T."/>
            <person name="Mochizuki T."/>
            <person name="Akimcheva S."/>
            <person name="Bowman J.L."/>
            <person name="Cognat V."/>
            <person name="Marechal-Drouard L."/>
            <person name="Ekker H."/>
            <person name="Hong S.F."/>
            <person name="Kohchi T."/>
            <person name="Lin S.S."/>
            <person name="Liu L.D."/>
            <person name="Nakamura Y."/>
            <person name="Valeeva L.R."/>
            <person name="Shakirov E.V."/>
            <person name="Shippen D.E."/>
            <person name="Wei W.L."/>
            <person name="Yagura M."/>
            <person name="Yamaoka S."/>
            <person name="Yamato K.T."/>
            <person name="Liu C."/>
            <person name="Berger F."/>
        </authorList>
    </citation>
    <scope>NUCLEOTIDE SEQUENCE [LARGE SCALE GENOMIC DNA]</scope>
    <source>
        <strain evidence="7">Tak-1</strain>
    </source>
</reference>
<dbReference type="InterPro" id="IPR001245">
    <property type="entry name" value="Ser-Thr/Tyr_kinase_cat_dom"/>
</dbReference>
<dbReference type="GO" id="GO:0005524">
    <property type="term" value="F:ATP binding"/>
    <property type="evidence" value="ECO:0007669"/>
    <property type="project" value="UniProtKB-KW"/>
</dbReference>
<evidence type="ECO:0000259" key="3">
    <source>
        <dbReference type="PROSITE" id="PS50011"/>
    </source>
</evidence>
<dbReference type="SUPFAM" id="SSF56112">
    <property type="entry name" value="Protein kinase-like (PK-like)"/>
    <property type="match status" value="1"/>
</dbReference>
<dbReference type="PROSITE" id="PS50011">
    <property type="entry name" value="PROTEIN_KINASE_DOM"/>
    <property type="match status" value="1"/>
</dbReference>
<evidence type="ECO:0000313" key="7">
    <source>
        <dbReference type="Proteomes" id="UP001162541"/>
    </source>
</evidence>
<evidence type="ECO:0000256" key="2">
    <source>
        <dbReference type="ARBA" id="ARBA00022840"/>
    </source>
</evidence>
<evidence type="ECO:0000313" key="5">
    <source>
        <dbReference type="EMBL" id="OAE28557.1"/>
    </source>
</evidence>
<dbReference type="PANTHER" id="PTHR27001">
    <property type="entry name" value="OS01G0253100 PROTEIN"/>
    <property type="match status" value="1"/>
</dbReference>
<keyword evidence="1" id="KW-0547">Nucleotide-binding</keyword>
<dbReference type="AlphaFoldDB" id="A0A176W654"/>
<dbReference type="PANTHER" id="PTHR27001:SF930">
    <property type="entry name" value="OS02G0821400 PROTEIN"/>
    <property type="match status" value="1"/>
</dbReference>
<reference evidence="5 6" key="1">
    <citation type="submission" date="2016-03" db="EMBL/GenBank/DDBJ databases">
        <title>Mechanisms controlling the formation of the plant cell surface in tip-growing cells are functionally conserved among land plants.</title>
        <authorList>
            <person name="Honkanen S."/>
            <person name="Jones V.A."/>
            <person name="Morieri G."/>
            <person name="Champion C."/>
            <person name="Hetherington A.J."/>
            <person name="Kelly S."/>
            <person name="Saint-Marcoux D."/>
            <person name="Proust H."/>
            <person name="Prescott H."/>
            <person name="Dolan L."/>
        </authorList>
    </citation>
    <scope>NUCLEOTIDE SEQUENCE [LARGE SCALE GENOMIC DNA]</scope>
    <source>
        <strain evidence="6">cv. Tak-1 and cv. Tak-2</strain>
        <tissue evidence="5">Whole gametophyte</tissue>
    </source>
</reference>
<evidence type="ECO:0000313" key="4">
    <source>
        <dbReference type="EMBL" id="BBN12252.1"/>
    </source>
</evidence>
<feature type="domain" description="Protein kinase" evidence="3">
    <location>
        <begin position="53"/>
        <end position="348"/>
    </location>
</feature>